<dbReference type="InterPro" id="IPR016181">
    <property type="entry name" value="Acyl_CoA_acyltransferase"/>
</dbReference>
<feature type="domain" description="N-acetyltransferase" evidence="1">
    <location>
        <begin position="1"/>
        <end position="154"/>
    </location>
</feature>
<protein>
    <submittedName>
        <fullName evidence="2">GNAT family N-acetyltransferase</fullName>
    </submittedName>
</protein>
<dbReference type="SUPFAM" id="SSF55729">
    <property type="entry name" value="Acyl-CoA N-acyltransferases (Nat)"/>
    <property type="match status" value="1"/>
</dbReference>
<organism evidence="2 3">
    <name type="scientific">Candidatus Acutalibacter pullistercoris</name>
    <dbReference type="NCBI Taxonomy" id="2838418"/>
    <lineage>
        <taxon>Bacteria</taxon>
        <taxon>Bacillati</taxon>
        <taxon>Bacillota</taxon>
        <taxon>Clostridia</taxon>
        <taxon>Eubacteriales</taxon>
        <taxon>Acutalibacteraceae</taxon>
        <taxon>Acutalibacter</taxon>
    </lineage>
</organism>
<gene>
    <name evidence="2" type="ORF">H9838_05490</name>
</gene>
<dbReference type="Proteomes" id="UP000823915">
    <property type="component" value="Unassembled WGS sequence"/>
</dbReference>
<evidence type="ECO:0000313" key="2">
    <source>
        <dbReference type="EMBL" id="HIY26616.1"/>
    </source>
</evidence>
<evidence type="ECO:0000313" key="3">
    <source>
        <dbReference type="Proteomes" id="UP000823915"/>
    </source>
</evidence>
<accession>A0A9D1YCH6</accession>
<reference evidence="2" key="2">
    <citation type="submission" date="2021-04" db="EMBL/GenBank/DDBJ databases">
        <authorList>
            <person name="Gilroy R."/>
        </authorList>
    </citation>
    <scope>NUCLEOTIDE SEQUENCE</scope>
    <source>
        <strain evidence="2">1282</strain>
    </source>
</reference>
<dbReference type="EMBL" id="DXDU01000093">
    <property type="protein sequence ID" value="HIY26616.1"/>
    <property type="molecule type" value="Genomic_DNA"/>
</dbReference>
<name>A0A9D1YCH6_9FIRM</name>
<reference evidence="2" key="1">
    <citation type="journal article" date="2021" name="PeerJ">
        <title>Extensive microbial diversity within the chicken gut microbiome revealed by metagenomics and culture.</title>
        <authorList>
            <person name="Gilroy R."/>
            <person name="Ravi A."/>
            <person name="Getino M."/>
            <person name="Pursley I."/>
            <person name="Horton D.L."/>
            <person name="Alikhan N.F."/>
            <person name="Baker D."/>
            <person name="Gharbi K."/>
            <person name="Hall N."/>
            <person name="Watson M."/>
            <person name="Adriaenssens E.M."/>
            <person name="Foster-Nyarko E."/>
            <person name="Jarju S."/>
            <person name="Secka A."/>
            <person name="Antonio M."/>
            <person name="Oren A."/>
            <person name="Chaudhuri R.R."/>
            <person name="La Ragione R."/>
            <person name="Hildebrand F."/>
            <person name="Pallen M.J."/>
        </authorList>
    </citation>
    <scope>NUCLEOTIDE SEQUENCE</scope>
    <source>
        <strain evidence="2">1282</strain>
    </source>
</reference>
<sequence>MELKQMTPAEFSAVYQERMTADFPADELRPLSSMKDLHAQGNYLVYGCYDEQGLAAYAALVLREGAALLDYYAVDASRRGQGVGQKCLSLLQKEPLGADFLLLEVESVESAQTPSQVEERTRRIRFYHHCGCSETPVYAHLFGVEFLILCLPLGGSPLPAAQEVEQAMLGTYRLIVPPIVGPGEEAFQKVCKVWIKEER</sequence>
<proteinExistence type="predicted"/>
<dbReference type="Pfam" id="PF00583">
    <property type="entry name" value="Acetyltransf_1"/>
    <property type="match status" value="1"/>
</dbReference>
<evidence type="ECO:0000259" key="1">
    <source>
        <dbReference type="PROSITE" id="PS51186"/>
    </source>
</evidence>
<dbReference type="PROSITE" id="PS51186">
    <property type="entry name" value="GNAT"/>
    <property type="match status" value="1"/>
</dbReference>
<dbReference type="AlphaFoldDB" id="A0A9D1YCH6"/>
<dbReference type="InterPro" id="IPR000182">
    <property type="entry name" value="GNAT_dom"/>
</dbReference>
<dbReference type="GO" id="GO:0016747">
    <property type="term" value="F:acyltransferase activity, transferring groups other than amino-acyl groups"/>
    <property type="evidence" value="ECO:0007669"/>
    <property type="project" value="InterPro"/>
</dbReference>
<comment type="caution">
    <text evidence="2">The sequence shown here is derived from an EMBL/GenBank/DDBJ whole genome shotgun (WGS) entry which is preliminary data.</text>
</comment>
<dbReference type="Gene3D" id="3.40.630.30">
    <property type="match status" value="1"/>
</dbReference>